<dbReference type="Gene3D" id="3.40.630.30">
    <property type="match status" value="1"/>
</dbReference>
<accession>C5C5S2</accession>
<dbReference type="KEGG" id="bcv:Bcav_2008"/>
<dbReference type="HOGENOM" id="CLU_969011_0_0_11"/>
<dbReference type="InterPro" id="IPR050832">
    <property type="entry name" value="Bact_Acetyltransf"/>
</dbReference>
<evidence type="ECO:0000256" key="2">
    <source>
        <dbReference type="ARBA" id="ARBA00023315"/>
    </source>
</evidence>
<dbReference type="EMBL" id="CP001618">
    <property type="protein sequence ID" value="ACQ80263.1"/>
    <property type="molecule type" value="Genomic_DNA"/>
</dbReference>
<evidence type="ECO:0000313" key="5">
    <source>
        <dbReference type="Proteomes" id="UP000007962"/>
    </source>
</evidence>
<dbReference type="InterPro" id="IPR000182">
    <property type="entry name" value="GNAT_dom"/>
</dbReference>
<proteinExistence type="predicted"/>
<keyword evidence="2" id="KW-0012">Acyltransferase</keyword>
<dbReference type="eggNOG" id="COG0456">
    <property type="taxonomic scope" value="Bacteria"/>
</dbReference>
<dbReference type="RefSeq" id="WP_015882503.1">
    <property type="nucleotide sequence ID" value="NC_012669.1"/>
</dbReference>
<organism evidence="4 5">
    <name type="scientific">Beutenbergia cavernae (strain ATCC BAA-8 / DSM 12333 / CCUG 43141 / JCM 11478 / NBRC 16432 / NCIMB 13614 / HKI 0122)</name>
    <dbReference type="NCBI Taxonomy" id="471853"/>
    <lineage>
        <taxon>Bacteria</taxon>
        <taxon>Bacillati</taxon>
        <taxon>Actinomycetota</taxon>
        <taxon>Actinomycetes</taxon>
        <taxon>Micrococcales</taxon>
        <taxon>Beutenbergiaceae</taxon>
        <taxon>Beutenbergia</taxon>
    </lineage>
</organism>
<protein>
    <submittedName>
        <fullName evidence="4">GCN5-related protein N-acetyltransferase</fullName>
    </submittedName>
</protein>
<gene>
    <name evidence="4" type="ordered locus">Bcav_2008</name>
</gene>
<dbReference type="AlphaFoldDB" id="C5C5S2"/>
<dbReference type="OrthoDB" id="5143160at2"/>
<reference evidence="4 5" key="1">
    <citation type="journal article" date="2009" name="Stand. Genomic Sci.">
        <title>Complete genome sequence of Beutenbergia cavernae type strain (HKI 0122).</title>
        <authorList>
            <person name="Land M."/>
            <person name="Pukall R."/>
            <person name="Abt B."/>
            <person name="Goker M."/>
            <person name="Rohde M."/>
            <person name="Glavina Del Rio T."/>
            <person name="Tice H."/>
            <person name="Copeland A."/>
            <person name="Cheng J.F."/>
            <person name="Lucas S."/>
            <person name="Chen F."/>
            <person name="Nolan M."/>
            <person name="Bruce D."/>
            <person name="Goodwin L."/>
            <person name="Pitluck S."/>
            <person name="Ivanova N."/>
            <person name="Mavromatis K."/>
            <person name="Ovchinnikova G."/>
            <person name="Pati A."/>
            <person name="Chen A."/>
            <person name="Palaniappan K."/>
            <person name="Hauser L."/>
            <person name="Chang Y.J."/>
            <person name="Jefferies C.C."/>
            <person name="Saunders E."/>
            <person name="Brettin T."/>
            <person name="Detter J.C."/>
            <person name="Han C."/>
            <person name="Chain P."/>
            <person name="Bristow J."/>
            <person name="Eisen J.A."/>
            <person name="Markowitz V."/>
            <person name="Hugenholtz P."/>
            <person name="Kyrpides N.C."/>
            <person name="Klenk H.P."/>
            <person name="Lapidus A."/>
        </authorList>
    </citation>
    <scope>NUCLEOTIDE SEQUENCE [LARGE SCALE GENOMIC DNA]</scope>
    <source>
        <strain evidence="5">ATCC BAA-8 / DSM 12333 / NBRC 16432</strain>
    </source>
</reference>
<evidence type="ECO:0000259" key="3">
    <source>
        <dbReference type="PROSITE" id="PS51186"/>
    </source>
</evidence>
<dbReference type="PROSITE" id="PS51186">
    <property type="entry name" value="GNAT"/>
    <property type="match status" value="1"/>
</dbReference>
<keyword evidence="1 4" id="KW-0808">Transferase</keyword>
<dbReference type="SUPFAM" id="SSF55729">
    <property type="entry name" value="Acyl-CoA N-acyltransferases (Nat)"/>
    <property type="match status" value="1"/>
</dbReference>
<dbReference type="STRING" id="471853.Bcav_2008"/>
<feature type="domain" description="N-acetyltransferase" evidence="3">
    <location>
        <begin position="134"/>
        <end position="260"/>
    </location>
</feature>
<evidence type="ECO:0000313" key="4">
    <source>
        <dbReference type="EMBL" id="ACQ80263.1"/>
    </source>
</evidence>
<evidence type="ECO:0000256" key="1">
    <source>
        <dbReference type="ARBA" id="ARBA00022679"/>
    </source>
</evidence>
<name>C5C5S2_BEUC1</name>
<dbReference type="Pfam" id="PF00583">
    <property type="entry name" value="Acetyltransf_1"/>
    <property type="match status" value="1"/>
</dbReference>
<dbReference type="PANTHER" id="PTHR43877">
    <property type="entry name" value="AMINOALKYLPHOSPHONATE N-ACETYLTRANSFERASE-RELATED-RELATED"/>
    <property type="match status" value="1"/>
</dbReference>
<keyword evidence="5" id="KW-1185">Reference proteome</keyword>
<dbReference type="GO" id="GO:0016747">
    <property type="term" value="F:acyltransferase activity, transferring groups other than amino-acyl groups"/>
    <property type="evidence" value="ECO:0007669"/>
    <property type="project" value="InterPro"/>
</dbReference>
<sequence length="260" mass="26708">MTGAAPLPDAWAAHPLLVADTGRWVPSSVWSTHDAFLAVVSGVESGVRSLLGLGAPAPLAALLTQVAAESGADTPWAAGLDVTRASFTRGAWEAAPAGLRAHSGLERVSNWDWFVADAGSLRTPAAPDAAGAVERLEASRRADVDRIAALHAEVLPTSSFTPDRTDVTWTGWVAGGELLAVAGAADRPRASQLGGVATHPTARGRGIGAAVVSAAARAAAERRELVCLGMYADNHAARGLYTRLGFAVGQEFTSFERAGG</sequence>
<dbReference type="InterPro" id="IPR016181">
    <property type="entry name" value="Acyl_CoA_acyltransferase"/>
</dbReference>
<dbReference type="Proteomes" id="UP000007962">
    <property type="component" value="Chromosome"/>
</dbReference>